<evidence type="ECO:0000256" key="1">
    <source>
        <dbReference type="SAM" id="Phobius"/>
    </source>
</evidence>
<sequence>MSTKINTELELAPKKIKVKKMLPAVVLATTFYYSSIFTLGLMLGYLATRLYCKKMGIDEESGDKIFFDVGKKWTIHLHHWIMGVIVIAFVSLAGWSQEIPVFLWGALFGMMAQDIYDYNDWHEVIIKKEEVKI</sequence>
<organism evidence="2 3">
    <name type="scientific">Candidatus Staskawiczbacteria bacterium RIFOXYD1_FULL_32_13</name>
    <dbReference type="NCBI Taxonomy" id="1802234"/>
    <lineage>
        <taxon>Bacteria</taxon>
        <taxon>Candidatus Staskawicziibacteriota</taxon>
    </lineage>
</organism>
<evidence type="ECO:0000313" key="2">
    <source>
        <dbReference type="EMBL" id="OGZ88708.1"/>
    </source>
</evidence>
<dbReference type="Proteomes" id="UP000178935">
    <property type="component" value="Unassembled WGS sequence"/>
</dbReference>
<keyword evidence="1" id="KW-1133">Transmembrane helix</keyword>
<feature type="transmembrane region" description="Helical" evidence="1">
    <location>
        <begin position="31"/>
        <end position="52"/>
    </location>
</feature>
<reference evidence="2 3" key="1">
    <citation type="journal article" date="2016" name="Nat. Commun.">
        <title>Thousands of microbial genomes shed light on interconnected biogeochemical processes in an aquifer system.</title>
        <authorList>
            <person name="Anantharaman K."/>
            <person name="Brown C.T."/>
            <person name="Hug L.A."/>
            <person name="Sharon I."/>
            <person name="Castelle C.J."/>
            <person name="Probst A.J."/>
            <person name="Thomas B.C."/>
            <person name="Singh A."/>
            <person name="Wilkins M.J."/>
            <person name="Karaoz U."/>
            <person name="Brodie E.L."/>
            <person name="Williams K.H."/>
            <person name="Hubbard S.S."/>
            <person name="Banfield J.F."/>
        </authorList>
    </citation>
    <scope>NUCLEOTIDE SEQUENCE [LARGE SCALE GENOMIC DNA]</scope>
</reference>
<comment type="caution">
    <text evidence="2">The sequence shown here is derived from an EMBL/GenBank/DDBJ whole genome shotgun (WGS) entry which is preliminary data.</text>
</comment>
<name>A0A1G2JR37_9BACT</name>
<feature type="transmembrane region" description="Helical" evidence="1">
    <location>
        <begin position="73"/>
        <end position="95"/>
    </location>
</feature>
<protein>
    <submittedName>
        <fullName evidence="2">Uncharacterized protein</fullName>
    </submittedName>
</protein>
<proteinExistence type="predicted"/>
<keyword evidence="1" id="KW-0812">Transmembrane</keyword>
<evidence type="ECO:0000313" key="3">
    <source>
        <dbReference type="Proteomes" id="UP000178935"/>
    </source>
</evidence>
<gene>
    <name evidence="2" type="ORF">A2561_03015</name>
</gene>
<keyword evidence="1" id="KW-0472">Membrane</keyword>
<dbReference type="AlphaFoldDB" id="A0A1G2JR37"/>
<accession>A0A1G2JR37</accession>
<dbReference type="EMBL" id="MHPU01000017">
    <property type="protein sequence ID" value="OGZ88708.1"/>
    <property type="molecule type" value="Genomic_DNA"/>
</dbReference>